<evidence type="ECO:0000256" key="1">
    <source>
        <dbReference type="ARBA" id="ARBA00022723"/>
    </source>
</evidence>
<feature type="domain" description="EF-hand" evidence="4">
    <location>
        <begin position="145"/>
        <end position="180"/>
    </location>
</feature>
<dbReference type="InterPro" id="IPR002048">
    <property type="entry name" value="EF_hand_dom"/>
</dbReference>
<dbReference type="GO" id="GO:0005509">
    <property type="term" value="F:calcium ion binding"/>
    <property type="evidence" value="ECO:0007669"/>
    <property type="project" value="InterPro"/>
</dbReference>
<dbReference type="PROSITE" id="PS50222">
    <property type="entry name" value="EF_HAND_2"/>
    <property type="match status" value="3"/>
</dbReference>
<keyword evidence="1" id="KW-0479">Metal-binding</keyword>
<keyword evidence="2" id="KW-0677">Repeat</keyword>
<sequence>MTTIQRKYVEANTLLERVRQRTLERGANGIKGVGRLFQIADDNSNKLIDTQNELPKLINDIGLILNKTELAELIRIIDKDADGFISFDEFLFALAPPLSDSRITWIVKAFDKLDINKDGIVELEDIQAMHAPGSTTKFGKLGTTSIDAVFQNLLRSMDQDGIPTITKEEFINYYRQISPSIDTDEYFTEMMKSSWKL</sequence>
<dbReference type="Gene3D" id="1.10.238.10">
    <property type="entry name" value="EF-hand"/>
    <property type="match status" value="2"/>
</dbReference>
<dbReference type="InterPro" id="IPR011992">
    <property type="entry name" value="EF-hand-dom_pair"/>
</dbReference>
<proteinExistence type="evidence at transcript level"/>
<dbReference type="InterPro" id="IPR018247">
    <property type="entry name" value="EF_Hand_1_Ca_BS"/>
</dbReference>
<keyword evidence="3" id="KW-0106">Calcium</keyword>
<feature type="domain" description="EF-hand" evidence="4">
    <location>
        <begin position="65"/>
        <end position="100"/>
    </location>
</feature>
<dbReference type="PANTHER" id="PTHR34524:SF6">
    <property type="entry name" value="CALCYPHOSINE LIKE"/>
    <property type="match status" value="1"/>
</dbReference>
<protein>
    <submittedName>
        <fullName evidence="5">EF-hand family protein</fullName>
    </submittedName>
</protein>
<evidence type="ECO:0000259" key="4">
    <source>
        <dbReference type="PROSITE" id="PS50222"/>
    </source>
</evidence>
<dbReference type="InterPro" id="IPR051581">
    <property type="entry name" value="Ca-bind"/>
</dbReference>
<dbReference type="AlphaFoldDB" id="R4UVU1"/>
<dbReference type="CDD" id="cd00051">
    <property type="entry name" value="EFh"/>
    <property type="match status" value="2"/>
</dbReference>
<dbReference type="Pfam" id="PF13202">
    <property type="entry name" value="EF-hand_5"/>
    <property type="match status" value="1"/>
</dbReference>
<dbReference type="SUPFAM" id="SSF47473">
    <property type="entry name" value="EF-hand"/>
    <property type="match status" value="1"/>
</dbReference>
<dbReference type="SMART" id="SM00054">
    <property type="entry name" value="EFh"/>
    <property type="match status" value="3"/>
</dbReference>
<dbReference type="EMBL" id="KC571862">
    <property type="protein sequence ID" value="AGM32361.1"/>
    <property type="molecule type" value="mRNA"/>
</dbReference>
<dbReference type="PROSITE" id="PS00018">
    <property type="entry name" value="EF_HAND_1"/>
    <property type="match status" value="2"/>
</dbReference>
<dbReference type="Pfam" id="PF13499">
    <property type="entry name" value="EF-hand_7"/>
    <property type="match status" value="1"/>
</dbReference>
<evidence type="ECO:0000256" key="3">
    <source>
        <dbReference type="ARBA" id="ARBA00022837"/>
    </source>
</evidence>
<reference evidence="5" key="1">
    <citation type="submission" date="2013-02" db="EMBL/GenBank/DDBJ databases">
        <title>Immune-Related transcriptome of Coptotermes formosanus Shiraki workers: the defense mechanism.</title>
        <authorList>
            <person name="Hussain A."/>
            <person name="Li Y.F."/>
            <person name="Cheng Y."/>
            <person name="Liu Y."/>
            <person name="Chen C.C."/>
            <person name="Wen S.Y."/>
        </authorList>
    </citation>
    <scope>NUCLEOTIDE SEQUENCE</scope>
</reference>
<evidence type="ECO:0000256" key="2">
    <source>
        <dbReference type="ARBA" id="ARBA00022737"/>
    </source>
</evidence>
<organism evidence="5">
    <name type="scientific">Coptotermes formosanus</name>
    <name type="common">Formosan subterranean termite</name>
    <dbReference type="NCBI Taxonomy" id="36987"/>
    <lineage>
        <taxon>Eukaryota</taxon>
        <taxon>Metazoa</taxon>
        <taxon>Ecdysozoa</taxon>
        <taxon>Arthropoda</taxon>
        <taxon>Hexapoda</taxon>
        <taxon>Insecta</taxon>
        <taxon>Pterygota</taxon>
        <taxon>Neoptera</taxon>
        <taxon>Polyneoptera</taxon>
        <taxon>Dictyoptera</taxon>
        <taxon>Blattodea</taxon>
        <taxon>Blattoidea</taxon>
        <taxon>Termitoidae</taxon>
        <taxon>Rhinotermitidae</taxon>
        <taxon>Coptotermes</taxon>
    </lineage>
</organism>
<name>R4UVU1_COPFO</name>
<accession>R4UVU1</accession>
<evidence type="ECO:0000313" key="5">
    <source>
        <dbReference type="EMBL" id="AGM32361.1"/>
    </source>
</evidence>
<feature type="domain" description="EF-hand" evidence="4">
    <location>
        <begin position="101"/>
        <end position="136"/>
    </location>
</feature>
<dbReference type="PANTHER" id="PTHR34524">
    <property type="entry name" value="CALCYPHOSIN"/>
    <property type="match status" value="1"/>
</dbReference>